<evidence type="ECO:0000313" key="4">
    <source>
        <dbReference type="Proteomes" id="UP001523262"/>
    </source>
</evidence>
<feature type="transmembrane region" description="Helical" evidence="1">
    <location>
        <begin position="7"/>
        <end position="26"/>
    </location>
</feature>
<comment type="caution">
    <text evidence="3">The sequence shown here is derived from an EMBL/GenBank/DDBJ whole genome shotgun (WGS) entry which is preliminary data.</text>
</comment>
<feature type="domain" description="LiaI-LiaF-like transmembrane region" evidence="2">
    <location>
        <begin position="6"/>
        <end position="47"/>
    </location>
</feature>
<dbReference type="Proteomes" id="UP001523262">
    <property type="component" value="Unassembled WGS sequence"/>
</dbReference>
<feature type="transmembrane region" description="Helical" evidence="1">
    <location>
        <begin position="111"/>
        <end position="134"/>
    </location>
</feature>
<proteinExistence type="predicted"/>
<accession>A0ABT0W580</accession>
<dbReference type="InterPro" id="IPR043726">
    <property type="entry name" value="LiaI-LiaF-like_TM1"/>
</dbReference>
<feature type="transmembrane region" description="Helical" evidence="1">
    <location>
        <begin position="140"/>
        <end position="158"/>
    </location>
</feature>
<keyword evidence="1" id="KW-1133">Transmembrane helix</keyword>
<feature type="transmembrane region" description="Helical" evidence="1">
    <location>
        <begin position="80"/>
        <end position="99"/>
    </location>
</feature>
<evidence type="ECO:0000256" key="1">
    <source>
        <dbReference type="SAM" id="Phobius"/>
    </source>
</evidence>
<keyword evidence="4" id="KW-1185">Reference proteome</keyword>
<name>A0ABT0W580_9BACI</name>
<evidence type="ECO:0000313" key="3">
    <source>
        <dbReference type="EMBL" id="MCM2531491.1"/>
    </source>
</evidence>
<gene>
    <name evidence="3" type="ORF">NDK43_02605</name>
</gene>
<keyword evidence="1" id="KW-0812">Transmembrane</keyword>
<feature type="transmembrane region" description="Helical" evidence="1">
    <location>
        <begin position="58"/>
        <end position="74"/>
    </location>
</feature>
<evidence type="ECO:0000259" key="2">
    <source>
        <dbReference type="Pfam" id="PF18917"/>
    </source>
</evidence>
<sequence>MKNQRIFPGIILIGFGAYFFLQQSGITLFQNFYTWPTLIIIVGIAFLAQGYLAKDYDAILPGVILLGFGLHFHIAGRLKFWPDNTIGPFILILSLGFFLRFQKTGTGLFQAFLFLVWALLLLFYDKIAGYLGFLQNGMSQVLKFWPALIIIIGIYLLLKKKK</sequence>
<dbReference type="EMBL" id="JAMQCR010000001">
    <property type="protein sequence ID" value="MCM2531491.1"/>
    <property type="molecule type" value="Genomic_DNA"/>
</dbReference>
<feature type="transmembrane region" description="Helical" evidence="1">
    <location>
        <begin position="32"/>
        <end position="51"/>
    </location>
</feature>
<keyword evidence="1" id="KW-0472">Membrane</keyword>
<organism evidence="3 4">
    <name type="scientific">Neobacillus pocheonensis</name>
    <dbReference type="NCBI Taxonomy" id="363869"/>
    <lineage>
        <taxon>Bacteria</taxon>
        <taxon>Bacillati</taxon>
        <taxon>Bacillota</taxon>
        <taxon>Bacilli</taxon>
        <taxon>Bacillales</taxon>
        <taxon>Bacillaceae</taxon>
        <taxon>Neobacillus</taxon>
    </lineage>
</organism>
<protein>
    <submittedName>
        <fullName evidence="3">DUF5668 domain-containing protein</fullName>
    </submittedName>
</protein>
<reference evidence="3 4" key="1">
    <citation type="submission" date="2022-06" db="EMBL/GenBank/DDBJ databases">
        <authorList>
            <person name="Jeon C.O."/>
        </authorList>
    </citation>
    <scope>NUCLEOTIDE SEQUENCE [LARGE SCALE GENOMIC DNA]</scope>
    <source>
        <strain evidence="3 4">KCTC 13943</strain>
    </source>
</reference>
<dbReference type="Pfam" id="PF18917">
    <property type="entry name" value="LiaI-LiaF-like_TM1"/>
    <property type="match status" value="1"/>
</dbReference>